<evidence type="ECO:0008006" key="4">
    <source>
        <dbReference type="Google" id="ProtNLM"/>
    </source>
</evidence>
<dbReference type="OrthoDB" id="2287349at2759"/>
<dbReference type="Proteomes" id="UP000054107">
    <property type="component" value="Unassembled WGS sequence"/>
</dbReference>
<feature type="chain" id="PRO_5002137730" description="Secreted protein" evidence="1">
    <location>
        <begin position="20"/>
        <end position="111"/>
    </location>
</feature>
<proteinExistence type="predicted"/>
<reference evidence="2 3" key="1">
    <citation type="submission" date="2014-09" db="EMBL/GenBank/DDBJ databases">
        <authorList>
            <person name="Ellenberger Sabrina"/>
        </authorList>
    </citation>
    <scope>NUCLEOTIDE SEQUENCE [LARGE SCALE GENOMIC DNA]</scope>
    <source>
        <strain evidence="2 3">CBS 412.66</strain>
    </source>
</reference>
<sequence>MELPRSFRSFLAFIAFTLGTTNDYCTRPKHTLEFRSHPNLDKKFLRLVRSNQIKLVPFFVRTFIHSRFASMGRFPFAQVKNHRVVDVSPFVDSLFPSPSTDSRFRIHRFSP</sequence>
<gene>
    <name evidence="2" type="primary">PARPA_02449.1 scaffold 4441</name>
</gene>
<dbReference type="EMBL" id="LN720866">
    <property type="protein sequence ID" value="CEP09020.1"/>
    <property type="molecule type" value="Genomic_DNA"/>
</dbReference>
<organism evidence="2 3">
    <name type="scientific">Parasitella parasitica</name>
    <dbReference type="NCBI Taxonomy" id="35722"/>
    <lineage>
        <taxon>Eukaryota</taxon>
        <taxon>Fungi</taxon>
        <taxon>Fungi incertae sedis</taxon>
        <taxon>Mucoromycota</taxon>
        <taxon>Mucoromycotina</taxon>
        <taxon>Mucoromycetes</taxon>
        <taxon>Mucorales</taxon>
        <taxon>Mucorineae</taxon>
        <taxon>Mucoraceae</taxon>
        <taxon>Parasitella</taxon>
    </lineage>
</organism>
<keyword evidence="1" id="KW-0732">Signal</keyword>
<keyword evidence="3" id="KW-1185">Reference proteome</keyword>
<accession>A0A0B7N0J9</accession>
<feature type="signal peptide" evidence="1">
    <location>
        <begin position="1"/>
        <end position="19"/>
    </location>
</feature>
<evidence type="ECO:0000256" key="1">
    <source>
        <dbReference type="SAM" id="SignalP"/>
    </source>
</evidence>
<dbReference type="AlphaFoldDB" id="A0A0B7N0J9"/>
<name>A0A0B7N0J9_9FUNG</name>
<protein>
    <recommendedName>
        <fullName evidence="4">Secreted protein</fullName>
    </recommendedName>
</protein>
<evidence type="ECO:0000313" key="3">
    <source>
        <dbReference type="Proteomes" id="UP000054107"/>
    </source>
</evidence>
<evidence type="ECO:0000313" key="2">
    <source>
        <dbReference type="EMBL" id="CEP09020.1"/>
    </source>
</evidence>